<feature type="domain" description="RNA polymerase sigma factor 70 region 4 type 2" evidence="8">
    <location>
        <begin position="99"/>
        <end position="148"/>
    </location>
</feature>
<dbReference type="EMBL" id="CP136137">
    <property type="protein sequence ID" value="WYY08827.1"/>
    <property type="molecule type" value="Genomic_DNA"/>
</dbReference>
<keyword evidence="4" id="KW-0731">Sigma factor</keyword>
<dbReference type="InterPro" id="IPR013324">
    <property type="entry name" value="RNA_pol_sigma_r3/r4-like"/>
</dbReference>
<dbReference type="PANTHER" id="PTHR30173">
    <property type="entry name" value="SIGMA 19 FACTOR"/>
    <property type="match status" value="1"/>
</dbReference>
<dbReference type="RefSeq" id="WP_066169692.1">
    <property type="nucleotide sequence ID" value="NZ_CP136137.1"/>
</dbReference>
<dbReference type="InterPro" id="IPR036388">
    <property type="entry name" value="WH-like_DNA-bd_sf"/>
</dbReference>
<dbReference type="PANTHER" id="PTHR30173:SF43">
    <property type="entry name" value="ECF RNA POLYMERASE SIGMA FACTOR SIGI-RELATED"/>
    <property type="match status" value="1"/>
</dbReference>
<dbReference type="InterPro" id="IPR032710">
    <property type="entry name" value="NTF2-like_dom_sf"/>
</dbReference>
<dbReference type="InterPro" id="IPR013249">
    <property type="entry name" value="RNA_pol_sigma70_r4_t2"/>
</dbReference>
<evidence type="ECO:0000256" key="3">
    <source>
        <dbReference type="ARBA" id="ARBA00023015"/>
    </source>
</evidence>
<protein>
    <submittedName>
        <fullName evidence="9">Sigma-70 family RNA polymerase sigma factor</fullName>
    </submittedName>
</protein>
<dbReference type="InterPro" id="IPR013325">
    <property type="entry name" value="RNA_pol_sigma_r2"/>
</dbReference>
<keyword evidence="6" id="KW-0804">Transcription</keyword>
<evidence type="ECO:0000313" key="9">
    <source>
        <dbReference type="EMBL" id="WYY08827.1"/>
    </source>
</evidence>
<dbReference type="NCBIfam" id="TIGR02937">
    <property type="entry name" value="sigma70-ECF"/>
    <property type="match status" value="1"/>
</dbReference>
<evidence type="ECO:0000256" key="2">
    <source>
        <dbReference type="ARBA" id="ARBA00011344"/>
    </source>
</evidence>
<dbReference type="SUPFAM" id="SSF88946">
    <property type="entry name" value="Sigma2 domain of RNA polymerase sigma factors"/>
    <property type="match status" value="1"/>
</dbReference>
<keyword evidence="5" id="KW-0238">DNA-binding</keyword>
<dbReference type="Gene3D" id="1.10.1740.10">
    <property type="match status" value="1"/>
</dbReference>
<dbReference type="Gene3D" id="1.10.10.10">
    <property type="entry name" value="Winged helix-like DNA-binding domain superfamily/Winged helix DNA-binding domain"/>
    <property type="match status" value="1"/>
</dbReference>
<name>A0ABZ2U5D3_9ACTN</name>
<evidence type="ECO:0000256" key="4">
    <source>
        <dbReference type="ARBA" id="ARBA00023082"/>
    </source>
</evidence>
<sequence length="273" mass="28619">MQTEIFVAARPRLLAVATRLLGSPADAEEAVQDAWLRTASADETIDNPTAWLTTVVSRICLDKLRARRDTAPIETVDLPDTHAGPADEAQLSDAVGTALSAVVHTLAPAERVAFVLHDVFGVPFDEIADILGKSPAATRQIASRARRRVTTEPAPSQSHPARAVAAFLSASRDGDFGALVDLLDPDAMFRTFADDDPPALVHGASAIAEAFMFRATTARAALLDGKVGVVVPRPGGAAGELLLIMDVSFAPSGSIAAIDATLRADELLVVDVS</sequence>
<evidence type="ECO:0000313" key="10">
    <source>
        <dbReference type="Proteomes" id="UP001479933"/>
    </source>
</evidence>
<gene>
    <name evidence="9" type="ORF">RVF87_07155</name>
</gene>
<feature type="domain" description="RNA polymerase sigma-70 region 2" evidence="7">
    <location>
        <begin position="8"/>
        <end position="68"/>
    </location>
</feature>
<comment type="subunit">
    <text evidence="2">Interacts transiently with the RNA polymerase catalytic core formed by RpoA, RpoB, RpoC and RpoZ (2 alpha, 1 beta, 1 beta' and 1 omega subunit) to form the RNA polymerase holoenzyme that can initiate transcription.</text>
</comment>
<dbReference type="SUPFAM" id="SSF88659">
    <property type="entry name" value="Sigma3 and sigma4 domains of RNA polymerase sigma factors"/>
    <property type="match status" value="1"/>
</dbReference>
<evidence type="ECO:0000256" key="6">
    <source>
        <dbReference type="ARBA" id="ARBA00023163"/>
    </source>
</evidence>
<evidence type="ECO:0000259" key="8">
    <source>
        <dbReference type="Pfam" id="PF08281"/>
    </source>
</evidence>
<dbReference type="Pfam" id="PF04542">
    <property type="entry name" value="Sigma70_r2"/>
    <property type="match status" value="1"/>
</dbReference>
<dbReference type="Proteomes" id="UP001479933">
    <property type="component" value="Chromosome"/>
</dbReference>
<dbReference type="Gene3D" id="3.10.450.50">
    <property type="match status" value="1"/>
</dbReference>
<evidence type="ECO:0000259" key="7">
    <source>
        <dbReference type="Pfam" id="PF04542"/>
    </source>
</evidence>
<keyword evidence="10" id="KW-1185">Reference proteome</keyword>
<reference evidence="9 10" key="1">
    <citation type="journal article" date="2023" name="Virus Evol.">
        <title>Computational host range prediction-The good, the bad, and the ugly.</title>
        <authorList>
            <person name="Howell A.A."/>
            <person name="Versoza C.J."/>
            <person name="Pfeifer S.P."/>
        </authorList>
    </citation>
    <scope>NUCLEOTIDE SEQUENCE [LARGE SCALE GENOMIC DNA]</scope>
    <source>
        <strain evidence="9 10">1610/1b</strain>
    </source>
</reference>
<dbReference type="InterPro" id="IPR007627">
    <property type="entry name" value="RNA_pol_sigma70_r2"/>
</dbReference>
<dbReference type="InterPro" id="IPR052704">
    <property type="entry name" value="ECF_Sigma-70_Domain"/>
</dbReference>
<comment type="similarity">
    <text evidence="1">Belongs to the sigma-70 factor family. ECF subfamily.</text>
</comment>
<accession>A0ABZ2U5D3</accession>
<dbReference type="Pfam" id="PF08281">
    <property type="entry name" value="Sigma70_r4_2"/>
    <property type="match status" value="1"/>
</dbReference>
<dbReference type="InterPro" id="IPR014284">
    <property type="entry name" value="RNA_pol_sigma-70_dom"/>
</dbReference>
<proteinExistence type="inferred from homology"/>
<keyword evidence="3" id="KW-0805">Transcription regulation</keyword>
<evidence type="ECO:0000256" key="5">
    <source>
        <dbReference type="ARBA" id="ARBA00023125"/>
    </source>
</evidence>
<dbReference type="SUPFAM" id="SSF54427">
    <property type="entry name" value="NTF2-like"/>
    <property type="match status" value="1"/>
</dbReference>
<organism evidence="9 10">
    <name type="scientific">Gordonia hydrophobica</name>
    <dbReference type="NCBI Taxonomy" id="40516"/>
    <lineage>
        <taxon>Bacteria</taxon>
        <taxon>Bacillati</taxon>
        <taxon>Actinomycetota</taxon>
        <taxon>Actinomycetes</taxon>
        <taxon>Mycobacteriales</taxon>
        <taxon>Gordoniaceae</taxon>
        <taxon>Gordonia</taxon>
    </lineage>
</organism>
<evidence type="ECO:0000256" key="1">
    <source>
        <dbReference type="ARBA" id="ARBA00010641"/>
    </source>
</evidence>